<organism evidence="1">
    <name type="scientific">uncultured Caudovirales phage</name>
    <dbReference type="NCBI Taxonomy" id="2100421"/>
    <lineage>
        <taxon>Viruses</taxon>
        <taxon>Duplodnaviria</taxon>
        <taxon>Heunggongvirae</taxon>
        <taxon>Uroviricota</taxon>
        <taxon>Caudoviricetes</taxon>
        <taxon>Peduoviridae</taxon>
        <taxon>Maltschvirus</taxon>
        <taxon>Maltschvirus maltsch</taxon>
    </lineage>
</organism>
<accession>A0A6J5NPN7</accession>
<gene>
    <name evidence="1" type="ORF">UFOVP766_15</name>
</gene>
<sequence length="170" mass="19131">MQLDFFDDGEMLLAKLKADWRKTIEGDGGTCPCCGKWGKISPFSITETHALALLWLSRAPCDGDGWVEVPPIAPAWMLRGKNYTTMAKWGLIEQKGSTDDSKRSDGFWRMTTKGLHFLCGVLTVPKKAYIYNNAVEGWSDECVSFRDCFGRHFDYAEVMSENFNLAAVKL</sequence>
<name>A0A6J5NPN7_9CAUD</name>
<evidence type="ECO:0000313" key="1">
    <source>
        <dbReference type="EMBL" id="CAB4160833.1"/>
    </source>
</evidence>
<protein>
    <submittedName>
        <fullName evidence="1">Uncharacterized protein</fullName>
    </submittedName>
</protein>
<proteinExistence type="predicted"/>
<reference evidence="1" key="1">
    <citation type="submission" date="2020-04" db="EMBL/GenBank/DDBJ databases">
        <authorList>
            <person name="Chiriac C."/>
            <person name="Salcher M."/>
            <person name="Ghai R."/>
            <person name="Kavagutti S V."/>
        </authorList>
    </citation>
    <scope>NUCLEOTIDE SEQUENCE</scope>
</reference>
<dbReference type="EMBL" id="LR796699">
    <property type="protein sequence ID" value="CAB4160833.1"/>
    <property type="molecule type" value="Genomic_DNA"/>
</dbReference>